<protein>
    <submittedName>
        <fullName evidence="7">Exodeoxyribonuclease III</fullName>
    </submittedName>
</protein>
<gene>
    <name evidence="7" type="ORF">MAF45_06970</name>
</gene>
<dbReference type="InterPro" id="IPR036691">
    <property type="entry name" value="Endo/exonu/phosph_ase_sf"/>
</dbReference>
<keyword evidence="3" id="KW-0479">Metal-binding</keyword>
<sequence length="256" mass="29210">MTRIITFNANGIRSADKKGFFNWFAGQDADVLCIQELKAQAETLPEHLLQLPGYESRFHFAEKKGYSGCALYTRLPAKNWKIGMGVPEFDSEGRFVAADLGFAVVISSYFPSGTSGDERQAAKYRFLKAIVPVVDGIRNSGRQVVLCGDMNIAHKEIDLKNWKGNLDHSGFLPQERAWMTEFLDQYGWVDVFRRLDPNPGRYTWWSQRGKAREKNVGWRIDYQLATPQIADRARQTSIYADEKFSDHAPLIIDYDV</sequence>
<dbReference type="InterPro" id="IPR020847">
    <property type="entry name" value="AP_endonuclease_F1_BS"/>
</dbReference>
<evidence type="ECO:0000259" key="6">
    <source>
        <dbReference type="Pfam" id="PF03372"/>
    </source>
</evidence>
<dbReference type="InterPro" id="IPR004808">
    <property type="entry name" value="AP_endonuc_1"/>
</dbReference>
<dbReference type="PANTHER" id="PTHR22748">
    <property type="entry name" value="AP ENDONUCLEASE"/>
    <property type="match status" value="1"/>
</dbReference>
<dbReference type="CDD" id="cd10281">
    <property type="entry name" value="Nape_like_AP-endo"/>
    <property type="match status" value="1"/>
</dbReference>
<evidence type="ECO:0000256" key="1">
    <source>
        <dbReference type="ARBA" id="ARBA00001946"/>
    </source>
</evidence>
<evidence type="ECO:0000256" key="2">
    <source>
        <dbReference type="ARBA" id="ARBA00007092"/>
    </source>
</evidence>
<dbReference type="NCBIfam" id="TIGR00195">
    <property type="entry name" value="exoDNase_III"/>
    <property type="match status" value="1"/>
</dbReference>
<keyword evidence="8" id="KW-1185">Reference proteome</keyword>
<dbReference type="Gene3D" id="3.60.10.10">
    <property type="entry name" value="Endonuclease/exonuclease/phosphatase"/>
    <property type="match status" value="1"/>
</dbReference>
<organism evidence="7 8">
    <name type="scientific">Mesosutterella porci</name>
    <dbReference type="NCBI Taxonomy" id="2915351"/>
    <lineage>
        <taxon>Bacteria</taxon>
        <taxon>Pseudomonadati</taxon>
        <taxon>Pseudomonadota</taxon>
        <taxon>Betaproteobacteria</taxon>
        <taxon>Burkholderiales</taxon>
        <taxon>Sutterellaceae</taxon>
        <taxon>Mesosutterella</taxon>
    </lineage>
</organism>
<dbReference type="SUPFAM" id="SSF56219">
    <property type="entry name" value="DNase I-like"/>
    <property type="match status" value="1"/>
</dbReference>
<evidence type="ECO:0000256" key="3">
    <source>
        <dbReference type="ARBA" id="ARBA00022723"/>
    </source>
</evidence>
<feature type="domain" description="Endonuclease/exonuclease/phosphatase" evidence="6">
    <location>
        <begin position="5"/>
        <end position="247"/>
    </location>
</feature>
<dbReference type="PANTHER" id="PTHR22748:SF6">
    <property type="entry name" value="DNA-(APURINIC OR APYRIMIDINIC SITE) ENDONUCLEASE"/>
    <property type="match status" value="1"/>
</dbReference>
<dbReference type="RefSeq" id="WP_237978873.1">
    <property type="nucleotide sequence ID" value="NZ_JAKNCT010000007.1"/>
</dbReference>
<comment type="caution">
    <text evidence="7">The sequence shown here is derived from an EMBL/GenBank/DDBJ whole genome shotgun (WGS) entry which is preliminary data.</text>
</comment>
<evidence type="ECO:0000313" key="8">
    <source>
        <dbReference type="Proteomes" id="UP001297600"/>
    </source>
</evidence>
<dbReference type="Proteomes" id="UP001297600">
    <property type="component" value="Unassembled WGS sequence"/>
</dbReference>
<reference evidence="7 8" key="1">
    <citation type="submission" date="2022-02" db="EMBL/GenBank/DDBJ databases">
        <title>Mesosutterella porci, a novel member of the family Sutterellaceae from pig feces.</title>
        <authorList>
            <person name="Wylensek D."/>
            <person name="Clavel T."/>
        </authorList>
    </citation>
    <scope>NUCLEOTIDE SEQUENCE [LARGE SCALE GENOMIC DNA]</scope>
    <source>
        <strain evidence="8">oilRF-744-wt-GAM-9</strain>
    </source>
</reference>
<name>A0ABS9MRC2_9BURK</name>
<dbReference type="Pfam" id="PF03372">
    <property type="entry name" value="Exo_endo_phos"/>
    <property type="match status" value="1"/>
</dbReference>
<comment type="similarity">
    <text evidence="2">Belongs to the DNA repair enzymes AP/ExoA family.</text>
</comment>
<evidence type="ECO:0000256" key="5">
    <source>
        <dbReference type="ARBA" id="ARBA00022842"/>
    </source>
</evidence>
<dbReference type="EMBL" id="JAKNCT010000007">
    <property type="protein sequence ID" value="MCG5031183.1"/>
    <property type="molecule type" value="Genomic_DNA"/>
</dbReference>
<keyword evidence="4" id="KW-0378">Hydrolase</keyword>
<comment type="cofactor">
    <cofactor evidence="1">
        <name>Mg(2+)</name>
        <dbReference type="ChEBI" id="CHEBI:18420"/>
    </cofactor>
</comment>
<keyword evidence="5" id="KW-0460">Magnesium</keyword>
<dbReference type="PROSITE" id="PS00726">
    <property type="entry name" value="AP_NUCLEASE_F1_1"/>
    <property type="match status" value="1"/>
</dbReference>
<dbReference type="PROSITE" id="PS51435">
    <property type="entry name" value="AP_NUCLEASE_F1_4"/>
    <property type="match status" value="1"/>
</dbReference>
<accession>A0ABS9MRC2</accession>
<evidence type="ECO:0000313" key="7">
    <source>
        <dbReference type="EMBL" id="MCG5031183.1"/>
    </source>
</evidence>
<evidence type="ECO:0000256" key="4">
    <source>
        <dbReference type="ARBA" id="ARBA00022801"/>
    </source>
</evidence>
<dbReference type="InterPro" id="IPR005135">
    <property type="entry name" value="Endo/exonuclease/phosphatase"/>
</dbReference>
<dbReference type="NCBIfam" id="TIGR00633">
    <property type="entry name" value="xth"/>
    <property type="match status" value="1"/>
</dbReference>
<proteinExistence type="inferred from homology"/>